<dbReference type="GO" id="GO:0047936">
    <property type="term" value="F:glucose 1-dehydrogenase [NAD(P)+] activity"/>
    <property type="evidence" value="ECO:0007669"/>
    <property type="project" value="UniProtKB-EC"/>
</dbReference>
<gene>
    <name evidence="3" type="ORF">Q4481_05395</name>
</gene>
<protein>
    <submittedName>
        <fullName evidence="3">Glucose 1-dehydrogenase</fullName>
        <ecNumber evidence="3">1.1.1.47</ecNumber>
    </submittedName>
</protein>
<evidence type="ECO:0000313" key="4">
    <source>
        <dbReference type="Proteomes" id="UP001174932"/>
    </source>
</evidence>
<dbReference type="CDD" id="cd05233">
    <property type="entry name" value="SDR_c"/>
    <property type="match status" value="1"/>
</dbReference>
<evidence type="ECO:0000256" key="2">
    <source>
        <dbReference type="ARBA" id="ARBA00023002"/>
    </source>
</evidence>
<dbReference type="InterPro" id="IPR036291">
    <property type="entry name" value="NAD(P)-bd_dom_sf"/>
</dbReference>
<dbReference type="PRINTS" id="PR00081">
    <property type="entry name" value="GDHRDH"/>
</dbReference>
<dbReference type="SUPFAM" id="SSF51735">
    <property type="entry name" value="NAD(P)-binding Rossmann-fold domains"/>
    <property type="match status" value="1"/>
</dbReference>
<dbReference type="InterPro" id="IPR002347">
    <property type="entry name" value="SDR_fam"/>
</dbReference>
<sequence length="264" mass="27252">MTRENDEARFAGKVVLITGAVGGLGRKIASDFAEEGASLLMSDRDGGALEALAGELQSMGAAVAISVGDVTREATAEAMVATALATFGRLDIAVNNAGIASSFTRLADTGPEEAERILAVNVLGVIHAMRHELRVMSEAFSHTGQHSAIVNMASVAGLVGAPNLAVYAASKHAVIGLTRSSALEYARRGIRINAVCPSFVRTPMLAAITAGQAHPDTEGLAQGVPMRRLAEPDEISIAVRFAADPRNSFMTGQALGIDGGLTAM</sequence>
<dbReference type="PANTHER" id="PTHR24321">
    <property type="entry name" value="DEHYDROGENASES, SHORT CHAIN"/>
    <property type="match status" value="1"/>
</dbReference>
<dbReference type="EMBL" id="JAUOZU010000005">
    <property type="protein sequence ID" value="MDO6963383.1"/>
    <property type="molecule type" value="Genomic_DNA"/>
</dbReference>
<comment type="similarity">
    <text evidence="1">Belongs to the short-chain dehydrogenases/reductases (SDR) family.</text>
</comment>
<keyword evidence="4" id="KW-1185">Reference proteome</keyword>
<keyword evidence="2 3" id="KW-0560">Oxidoreductase</keyword>
<dbReference type="NCBIfam" id="NF005559">
    <property type="entry name" value="PRK07231.1"/>
    <property type="match status" value="1"/>
</dbReference>
<dbReference type="PRINTS" id="PR00080">
    <property type="entry name" value="SDRFAMILY"/>
</dbReference>
<name>A0ABT8YJ70_9HYPH</name>
<evidence type="ECO:0000313" key="3">
    <source>
        <dbReference type="EMBL" id="MDO6963383.1"/>
    </source>
</evidence>
<dbReference type="Proteomes" id="UP001174932">
    <property type="component" value="Unassembled WGS sequence"/>
</dbReference>
<organism evidence="3 4">
    <name type="scientific">Rhizobium alvei</name>
    <dbReference type="NCBI Taxonomy" id="1132659"/>
    <lineage>
        <taxon>Bacteria</taxon>
        <taxon>Pseudomonadati</taxon>
        <taxon>Pseudomonadota</taxon>
        <taxon>Alphaproteobacteria</taxon>
        <taxon>Hyphomicrobiales</taxon>
        <taxon>Rhizobiaceae</taxon>
        <taxon>Rhizobium/Agrobacterium group</taxon>
        <taxon>Rhizobium</taxon>
    </lineage>
</organism>
<reference evidence="3" key="2">
    <citation type="submission" date="2023-07" db="EMBL/GenBank/DDBJ databases">
        <authorList>
            <person name="Shen H."/>
        </authorList>
    </citation>
    <scope>NUCLEOTIDE SEQUENCE</scope>
    <source>
        <strain evidence="3">TNR-22</strain>
    </source>
</reference>
<dbReference type="RefSeq" id="WP_304375294.1">
    <property type="nucleotide sequence ID" value="NZ_JAUOZU010000005.1"/>
</dbReference>
<evidence type="ECO:0000256" key="1">
    <source>
        <dbReference type="ARBA" id="ARBA00006484"/>
    </source>
</evidence>
<dbReference type="Gene3D" id="3.40.50.720">
    <property type="entry name" value="NAD(P)-binding Rossmann-like Domain"/>
    <property type="match status" value="1"/>
</dbReference>
<dbReference type="EC" id="1.1.1.47" evidence="3"/>
<dbReference type="PANTHER" id="PTHR24321:SF8">
    <property type="entry name" value="ESTRADIOL 17-BETA-DEHYDROGENASE 8-RELATED"/>
    <property type="match status" value="1"/>
</dbReference>
<comment type="caution">
    <text evidence="3">The sequence shown here is derived from an EMBL/GenBank/DDBJ whole genome shotgun (WGS) entry which is preliminary data.</text>
</comment>
<accession>A0ABT8YJ70</accession>
<proteinExistence type="inferred from homology"/>
<reference evidence="3" key="1">
    <citation type="journal article" date="2015" name="Int. J. Syst. Evol. Microbiol.">
        <title>Rhizobium alvei sp. nov., isolated from a freshwater river.</title>
        <authorList>
            <person name="Sheu S.Y."/>
            <person name="Huang H.W."/>
            <person name="Young C.C."/>
            <person name="Chen W.M."/>
        </authorList>
    </citation>
    <scope>NUCLEOTIDE SEQUENCE</scope>
    <source>
        <strain evidence="3">TNR-22</strain>
    </source>
</reference>
<dbReference type="Pfam" id="PF13561">
    <property type="entry name" value="adh_short_C2"/>
    <property type="match status" value="1"/>
</dbReference>